<reference evidence="3" key="1">
    <citation type="journal article" date="2017" name="Proc. Natl. Acad. Sci. U.S.A.">
        <title>Simulation of Deepwater Horizon oil plume reveals substrate specialization within a complex community of hydrocarbon-degraders.</title>
        <authorList>
            <person name="Hu P."/>
            <person name="Dubinsky E.A."/>
            <person name="Probst A.J."/>
            <person name="Wang J."/>
            <person name="Sieber C.M.K."/>
            <person name="Tom L.M."/>
            <person name="Gardinali P."/>
            <person name="Banfield J.F."/>
            <person name="Atlas R.M."/>
            <person name="Andersen G.L."/>
        </authorList>
    </citation>
    <scope>NUCLEOTIDE SEQUENCE [LARGE SCALE GENOMIC DNA]</scope>
</reference>
<feature type="transmembrane region" description="Helical" evidence="1">
    <location>
        <begin position="69"/>
        <end position="91"/>
    </location>
</feature>
<keyword evidence="1" id="KW-1133">Transmembrane helix</keyword>
<name>A0A1Y5F7T3_9BACT</name>
<protein>
    <submittedName>
        <fullName evidence="2">Uncharacterized protein</fullName>
    </submittedName>
</protein>
<evidence type="ECO:0000313" key="3">
    <source>
        <dbReference type="Proteomes" id="UP000196531"/>
    </source>
</evidence>
<keyword evidence="1" id="KW-0812">Transmembrane</keyword>
<dbReference type="AlphaFoldDB" id="A0A1Y5F7T3"/>
<organism evidence="2 3">
    <name type="scientific">Halobacteriovorax marinus</name>
    <dbReference type="NCBI Taxonomy" id="97084"/>
    <lineage>
        <taxon>Bacteria</taxon>
        <taxon>Pseudomonadati</taxon>
        <taxon>Bdellovibrionota</taxon>
        <taxon>Bacteriovoracia</taxon>
        <taxon>Bacteriovoracales</taxon>
        <taxon>Halobacteriovoraceae</taxon>
        <taxon>Halobacteriovorax</taxon>
    </lineage>
</organism>
<evidence type="ECO:0000256" key="1">
    <source>
        <dbReference type="SAM" id="Phobius"/>
    </source>
</evidence>
<sequence length="216" mass="25629">MKIPERIYLKESGHQNVSDWFHWGIENFALFRFMFFKNRPRNSFLLVRATLTTAAIFSIYYSIFSSFNLILFGIDVEPFLIFTTFSIVGYWNMYSNFTSKCQYASSLYNEVIKEYTTGNSLSADLMAINFTNQLIAMDLWGHRMYGPMFLSSLEKAIDYHYTTEQRDETKEELFKRIENKMFRVNEARNLCFNYQAYLYNKCLLENGTKNNHLKAI</sequence>
<comment type="caution">
    <text evidence="2">The sequence shown here is derived from an EMBL/GenBank/DDBJ whole genome shotgun (WGS) entry which is preliminary data.</text>
</comment>
<keyword evidence="1" id="KW-0472">Membrane</keyword>
<feature type="transmembrane region" description="Helical" evidence="1">
    <location>
        <begin position="44"/>
        <end position="63"/>
    </location>
</feature>
<gene>
    <name evidence="2" type="ORF">A9Q84_11720</name>
</gene>
<accession>A0A1Y5F7T3</accession>
<dbReference type="Proteomes" id="UP000196531">
    <property type="component" value="Unassembled WGS sequence"/>
</dbReference>
<evidence type="ECO:0000313" key="2">
    <source>
        <dbReference type="EMBL" id="OUR96997.1"/>
    </source>
</evidence>
<proteinExistence type="predicted"/>
<dbReference type="EMBL" id="MAAO01000006">
    <property type="protein sequence ID" value="OUR96997.1"/>
    <property type="molecule type" value="Genomic_DNA"/>
</dbReference>